<accession>A0ABU5GYG8</accession>
<dbReference type="Gene3D" id="1.10.287.130">
    <property type="match status" value="1"/>
</dbReference>
<feature type="transmembrane region" description="Helical" evidence="10">
    <location>
        <begin position="124"/>
        <end position="144"/>
    </location>
</feature>
<keyword evidence="4" id="KW-0808">Transferase</keyword>
<protein>
    <recommendedName>
        <fullName evidence="2">histidine kinase</fullName>
        <ecNumber evidence="2">2.7.13.3</ecNumber>
    </recommendedName>
</protein>
<proteinExistence type="predicted"/>
<comment type="caution">
    <text evidence="12">The sequence shown here is derived from an EMBL/GenBank/DDBJ whole genome shotgun (WGS) entry which is preliminary data.</text>
</comment>
<evidence type="ECO:0000256" key="10">
    <source>
        <dbReference type="SAM" id="Phobius"/>
    </source>
</evidence>
<evidence type="ECO:0000256" key="1">
    <source>
        <dbReference type="ARBA" id="ARBA00000085"/>
    </source>
</evidence>
<dbReference type="InterPro" id="IPR036097">
    <property type="entry name" value="HisK_dim/P_sf"/>
</dbReference>
<name>A0ABU5GYG8_9BACT</name>
<dbReference type="PRINTS" id="PR00344">
    <property type="entry name" value="BCTRLSENSOR"/>
</dbReference>
<dbReference type="SUPFAM" id="SSF55874">
    <property type="entry name" value="ATPase domain of HSP90 chaperone/DNA topoisomerase II/histidine kinase"/>
    <property type="match status" value="1"/>
</dbReference>
<keyword evidence="10" id="KW-0472">Membrane</keyword>
<dbReference type="SMART" id="SM00388">
    <property type="entry name" value="HisKA"/>
    <property type="match status" value="1"/>
</dbReference>
<sequence>MSEPSSANPPEKMAELAVRRRNFLICAAVFASSVVTHPVLFGALRVPVAAVQLAWAASFGLLGVLVGSGRLPLPLAGMAAGLLSITALTLEVLLSGGIHSPFFATFYIVPLVMAVFVPARRSPVLVSIAVTLGALVLVCVLSGAPTRFTISQIIVFSFSAVVSAYGTRTYQRLLAAERQANQERLKALEQLAESERHRLHAERHRAEVERWALVGQLASGVAHEVNNPLAFVKANLCFLQEELVELREPQNRDELRTVLEETQQGVSRIQQIVADLRQFSREISAGEECAVSEALDEALRLGAARLSGVGEVVREVSSDLPKVQMGQRHLAQVLLTLLVNAADAVRSAQPQRPAHIVLRARPDSGGVRLELEDNGTGIPQEVMPRLFEPFFTTKSRDKGTGLGLALCREYLSRAGGALSAENRPEGGARFTLLLKAAKSQPVASV</sequence>
<evidence type="ECO:0000256" key="7">
    <source>
        <dbReference type="ARBA" id="ARBA00022840"/>
    </source>
</evidence>
<dbReference type="Proteomes" id="UP001291309">
    <property type="component" value="Unassembled WGS sequence"/>
</dbReference>
<dbReference type="GO" id="GO:0005524">
    <property type="term" value="F:ATP binding"/>
    <property type="evidence" value="ECO:0007669"/>
    <property type="project" value="UniProtKB-KW"/>
</dbReference>
<dbReference type="Pfam" id="PF02518">
    <property type="entry name" value="HATPase_c"/>
    <property type="match status" value="1"/>
</dbReference>
<dbReference type="EMBL" id="JAXIVS010000002">
    <property type="protein sequence ID" value="MDY7225924.1"/>
    <property type="molecule type" value="Genomic_DNA"/>
</dbReference>
<keyword evidence="3" id="KW-0597">Phosphoprotein</keyword>
<dbReference type="InterPro" id="IPR036890">
    <property type="entry name" value="HATPase_C_sf"/>
</dbReference>
<dbReference type="RefSeq" id="WP_321544649.1">
    <property type="nucleotide sequence ID" value="NZ_JAXIVS010000002.1"/>
</dbReference>
<evidence type="ECO:0000313" key="12">
    <source>
        <dbReference type="EMBL" id="MDY7225924.1"/>
    </source>
</evidence>
<evidence type="ECO:0000256" key="2">
    <source>
        <dbReference type="ARBA" id="ARBA00012438"/>
    </source>
</evidence>
<organism evidence="12 13">
    <name type="scientific">Hyalangium rubrum</name>
    <dbReference type="NCBI Taxonomy" id="3103134"/>
    <lineage>
        <taxon>Bacteria</taxon>
        <taxon>Pseudomonadati</taxon>
        <taxon>Myxococcota</taxon>
        <taxon>Myxococcia</taxon>
        <taxon>Myxococcales</taxon>
        <taxon>Cystobacterineae</taxon>
        <taxon>Archangiaceae</taxon>
        <taxon>Hyalangium</taxon>
    </lineage>
</organism>
<keyword evidence="10" id="KW-0812">Transmembrane</keyword>
<dbReference type="InterPro" id="IPR004358">
    <property type="entry name" value="Sig_transdc_His_kin-like_C"/>
</dbReference>
<dbReference type="Pfam" id="PF00512">
    <property type="entry name" value="HisKA"/>
    <property type="match status" value="1"/>
</dbReference>
<dbReference type="PANTHER" id="PTHR43065:SF10">
    <property type="entry name" value="PEROXIDE STRESS-ACTIVATED HISTIDINE KINASE MAK3"/>
    <property type="match status" value="1"/>
</dbReference>
<dbReference type="SUPFAM" id="SSF47384">
    <property type="entry name" value="Homodimeric domain of signal transducing histidine kinase"/>
    <property type="match status" value="1"/>
</dbReference>
<feature type="transmembrane region" description="Helical" evidence="10">
    <location>
        <begin position="46"/>
        <end position="66"/>
    </location>
</feature>
<dbReference type="EC" id="2.7.13.3" evidence="2"/>
<dbReference type="PANTHER" id="PTHR43065">
    <property type="entry name" value="SENSOR HISTIDINE KINASE"/>
    <property type="match status" value="1"/>
</dbReference>
<keyword evidence="13" id="KW-1185">Reference proteome</keyword>
<gene>
    <name evidence="12" type="ORF">SYV04_06000</name>
</gene>
<feature type="domain" description="Histidine kinase" evidence="11">
    <location>
        <begin position="220"/>
        <end position="438"/>
    </location>
</feature>
<evidence type="ECO:0000256" key="4">
    <source>
        <dbReference type="ARBA" id="ARBA00022679"/>
    </source>
</evidence>
<feature type="transmembrane region" description="Helical" evidence="10">
    <location>
        <begin position="21"/>
        <end position="40"/>
    </location>
</feature>
<dbReference type="SMART" id="SM00387">
    <property type="entry name" value="HATPase_c"/>
    <property type="match status" value="1"/>
</dbReference>
<feature type="transmembrane region" description="Helical" evidence="10">
    <location>
        <begin position="100"/>
        <end position="117"/>
    </location>
</feature>
<keyword evidence="10" id="KW-1133">Transmembrane helix</keyword>
<dbReference type="CDD" id="cd00082">
    <property type="entry name" value="HisKA"/>
    <property type="match status" value="1"/>
</dbReference>
<evidence type="ECO:0000256" key="8">
    <source>
        <dbReference type="ARBA" id="ARBA00023012"/>
    </source>
</evidence>
<evidence type="ECO:0000256" key="9">
    <source>
        <dbReference type="SAM" id="Coils"/>
    </source>
</evidence>
<dbReference type="PROSITE" id="PS50109">
    <property type="entry name" value="HIS_KIN"/>
    <property type="match status" value="1"/>
</dbReference>
<evidence type="ECO:0000256" key="3">
    <source>
        <dbReference type="ARBA" id="ARBA00022553"/>
    </source>
</evidence>
<evidence type="ECO:0000256" key="5">
    <source>
        <dbReference type="ARBA" id="ARBA00022741"/>
    </source>
</evidence>
<evidence type="ECO:0000256" key="6">
    <source>
        <dbReference type="ARBA" id="ARBA00022777"/>
    </source>
</evidence>
<feature type="transmembrane region" description="Helical" evidence="10">
    <location>
        <begin position="73"/>
        <end position="94"/>
    </location>
</feature>
<dbReference type="InterPro" id="IPR003661">
    <property type="entry name" value="HisK_dim/P_dom"/>
</dbReference>
<keyword evidence="9" id="KW-0175">Coiled coil</keyword>
<keyword evidence="6" id="KW-0418">Kinase</keyword>
<feature type="coiled-coil region" evidence="9">
    <location>
        <begin position="178"/>
        <end position="205"/>
    </location>
</feature>
<dbReference type="InterPro" id="IPR005467">
    <property type="entry name" value="His_kinase_dom"/>
</dbReference>
<dbReference type="Gene3D" id="3.30.565.10">
    <property type="entry name" value="Histidine kinase-like ATPase, C-terminal domain"/>
    <property type="match status" value="1"/>
</dbReference>
<dbReference type="InterPro" id="IPR003594">
    <property type="entry name" value="HATPase_dom"/>
</dbReference>
<evidence type="ECO:0000259" key="11">
    <source>
        <dbReference type="PROSITE" id="PS50109"/>
    </source>
</evidence>
<keyword evidence="8" id="KW-0902">Two-component regulatory system</keyword>
<comment type="catalytic activity">
    <reaction evidence="1">
        <text>ATP + protein L-histidine = ADP + protein N-phospho-L-histidine.</text>
        <dbReference type="EC" id="2.7.13.3"/>
    </reaction>
</comment>
<reference evidence="12 13" key="1">
    <citation type="submission" date="2023-12" db="EMBL/GenBank/DDBJ databases">
        <title>the genome sequence of Hyalangium sp. s54d21.</title>
        <authorList>
            <person name="Zhang X."/>
        </authorList>
    </citation>
    <scope>NUCLEOTIDE SEQUENCE [LARGE SCALE GENOMIC DNA]</scope>
    <source>
        <strain evidence="13">s54d21</strain>
    </source>
</reference>
<keyword evidence="7 12" id="KW-0067">ATP-binding</keyword>
<evidence type="ECO:0000313" key="13">
    <source>
        <dbReference type="Proteomes" id="UP001291309"/>
    </source>
</evidence>
<keyword evidence="5" id="KW-0547">Nucleotide-binding</keyword>